<feature type="domain" description="FAD-binding PCMH-type" evidence="6">
    <location>
        <begin position="46"/>
        <end position="216"/>
    </location>
</feature>
<name>A0A2P8Q9R1_9ACTN</name>
<dbReference type="RefSeq" id="WP_107016665.1">
    <property type="nucleotide sequence ID" value="NZ_KZ679041.1"/>
</dbReference>
<dbReference type="InterPro" id="IPR036318">
    <property type="entry name" value="FAD-bd_PCMH-like_sf"/>
</dbReference>
<dbReference type="InterPro" id="IPR050416">
    <property type="entry name" value="FAD-linked_Oxidoreductase"/>
</dbReference>
<protein>
    <submittedName>
        <fullName evidence="7">FAD-binding oxidoreductase</fullName>
    </submittedName>
</protein>
<dbReference type="GO" id="GO:0016491">
    <property type="term" value="F:oxidoreductase activity"/>
    <property type="evidence" value="ECO:0007669"/>
    <property type="project" value="UniProtKB-KW"/>
</dbReference>
<dbReference type="SUPFAM" id="SSF56176">
    <property type="entry name" value="FAD-binding/transporter-associated domain-like"/>
    <property type="match status" value="1"/>
</dbReference>
<dbReference type="InterPro" id="IPR016166">
    <property type="entry name" value="FAD-bd_PCMH"/>
</dbReference>
<evidence type="ECO:0000259" key="6">
    <source>
        <dbReference type="PROSITE" id="PS51387"/>
    </source>
</evidence>
<dbReference type="Gene3D" id="3.30.465.10">
    <property type="match status" value="1"/>
</dbReference>
<keyword evidence="3" id="KW-0285">Flavoprotein</keyword>
<accession>A0A2P8Q9R1</accession>
<dbReference type="Pfam" id="PF08031">
    <property type="entry name" value="BBE"/>
    <property type="match status" value="1"/>
</dbReference>
<dbReference type="PANTHER" id="PTHR42973:SF39">
    <property type="entry name" value="FAD-BINDING PCMH-TYPE DOMAIN-CONTAINING PROTEIN"/>
    <property type="match status" value="1"/>
</dbReference>
<comment type="cofactor">
    <cofactor evidence="1">
        <name>FAD</name>
        <dbReference type="ChEBI" id="CHEBI:57692"/>
    </cofactor>
</comment>
<dbReference type="OrthoDB" id="9775082at2"/>
<dbReference type="Gene3D" id="3.30.43.10">
    <property type="entry name" value="Uridine Diphospho-n-acetylenolpyruvylglucosamine Reductase, domain 2"/>
    <property type="match status" value="1"/>
</dbReference>
<evidence type="ECO:0000313" key="8">
    <source>
        <dbReference type="Proteomes" id="UP000240429"/>
    </source>
</evidence>
<dbReference type="Proteomes" id="UP000240429">
    <property type="component" value="Unassembled WGS sequence"/>
</dbReference>
<dbReference type="GO" id="GO:0071949">
    <property type="term" value="F:FAD binding"/>
    <property type="evidence" value="ECO:0007669"/>
    <property type="project" value="InterPro"/>
</dbReference>
<keyword evidence="4" id="KW-0274">FAD</keyword>
<keyword evidence="8" id="KW-1185">Reference proteome</keyword>
<dbReference type="InterPro" id="IPR012951">
    <property type="entry name" value="BBE"/>
</dbReference>
<dbReference type="PROSITE" id="PS00862">
    <property type="entry name" value="OX2_COVAL_FAD"/>
    <property type="match status" value="1"/>
</dbReference>
<dbReference type="InterPro" id="IPR016167">
    <property type="entry name" value="FAD-bd_PCMH_sub1"/>
</dbReference>
<dbReference type="PANTHER" id="PTHR42973">
    <property type="entry name" value="BINDING OXIDOREDUCTASE, PUTATIVE (AFU_ORTHOLOGUE AFUA_1G17690)-RELATED"/>
    <property type="match status" value="1"/>
</dbReference>
<organism evidence="7 8">
    <name type="scientific">Streptomyces dioscori</name>
    <dbReference type="NCBI Taxonomy" id="2109333"/>
    <lineage>
        <taxon>Bacteria</taxon>
        <taxon>Bacillati</taxon>
        <taxon>Actinomycetota</taxon>
        <taxon>Actinomycetes</taxon>
        <taxon>Kitasatosporales</taxon>
        <taxon>Streptomycetaceae</taxon>
        <taxon>Streptomyces</taxon>
        <taxon>Streptomyces aurantiacus group</taxon>
    </lineage>
</organism>
<dbReference type="AlphaFoldDB" id="A0A2P8Q9R1"/>
<keyword evidence="5" id="KW-0560">Oxidoreductase</keyword>
<dbReference type="InterPro" id="IPR006093">
    <property type="entry name" value="Oxy_OxRdtase_FAD_BS"/>
</dbReference>
<evidence type="ECO:0000256" key="3">
    <source>
        <dbReference type="ARBA" id="ARBA00022630"/>
    </source>
</evidence>
<dbReference type="Pfam" id="PF01565">
    <property type="entry name" value="FAD_binding_4"/>
    <property type="match status" value="1"/>
</dbReference>
<proteinExistence type="inferred from homology"/>
<comment type="caution">
    <text evidence="7">The sequence shown here is derived from an EMBL/GenBank/DDBJ whole genome shotgun (WGS) entry which is preliminary data.</text>
</comment>
<dbReference type="EMBL" id="PYBJ01000007">
    <property type="protein sequence ID" value="PSM42983.1"/>
    <property type="molecule type" value="Genomic_DNA"/>
</dbReference>
<dbReference type="InterPro" id="IPR016169">
    <property type="entry name" value="FAD-bd_PCMH_sub2"/>
</dbReference>
<dbReference type="Gene3D" id="3.40.462.20">
    <property type="match status" value="1"/>
</dbReference>
<evidence type="ECO:0000256" key="4">
    <source>
        <dbReference type="ARBA" id="ARBA00022827"/>
    </source>
</evidence>
<evidence type="ECO:0000313" key="7">
    <source>
        <dbReference type="EMBL" id="PSM42983.1"/>
    </source>
</evidence>
<sequence>MTLMNRDGAAVAAHHVDVLRATVRGEVLGRDDAGYDEARRVWNGYFDRHPGLVVRCAGAADVMDTVKFAARHDIPLAVRGGGHSYPGHSTIDDGLILDLGRMKGLRIDPQRRVAIAEPGLLLAELDDEAYRFGLAVTAGQVSHTGIAGLTLGGGVGWLVRAHGLTLDNLIAADVVLANGELRRASAADDSDLYWAIRGGGGNFGVVTSFEYNLHPQGPCRTGAVVYHESAHASVVEGLDGFIRTAPDRFGLAVGFFDLGEGQTGIALQYVDSAPAEDSDALVDALAGFGTGALMRASDTMDYPKVQQLADAAMVHHRRYYTRSFMLPTLTDDALTMLLDGFKERQSPLVQVGLTLLGGQMARVPLEATAFPHRQEGYMVALLCAWEDEADDAANISWCRELFDRMRPFTPGNVYVNELFDEGEQRIVSAYGSSHYERLSQLKAKYDPDNLFRANQNIKPAAYEAR</sequence>
<evidence type="ECO:0000256" key="5">
    <source>
        <dbReference type="ARBA" id="ARBA00023002"/>
    </source>
</evidence>
<dbReference type="PROSITE" id="PS51387">
    <property type="entry name" value="FAD_PCMH"/>
    <property type="match status" value="1"/>
</dbReference>
<evidence type="ECO:0000256" key="1">
    <source>
        <dbReference type="ARBA" id="ARBA00001974"/>
    </source>
</evidence>
<evidence type="ECO:0000256" key="2">
    <source>
        <dbReference type="ARBA" id="ARBA00005466"/>
    </source>
</evidence>
<comment type="similarity">
    <text evidence="2">Belongs to the oxygen-dependent FAD-linked oxidoreductase family.</text>
</comment>
<dbReference type="InterPro" id="IPR006094">
    <property type="entry name" value="Oxid_FAD_bind_N"/>
</dbReference>
<reference evidence="7 8" key="1">
    <citation type="submission" date="2018-03" db="EMBL/GenBank/DDBJ databases">
        <title>Streptomyces dioscori sp. nov., a novel endophytic actinobacterium isolated from bulbil of Dioscorea bulbifera L.</title>
        <authorList>
            <person name="Zhikuan W."/>
        </authorList>
    </citation>
    <scope>NUCLEOTIDE SEQUENCE [LARGE SCALE GENOMIC DNA]</scope>
    <source>
        <strain evidence="7 8">A217</strain>
    </source>
</reference>
<gene>
    <name evidence="7" type="ORF">C6Y14_12455</name>
</gene>